<gene>
    <name evidence="1" type="ORF">L6164_025419</name>
</gene>
<protein>
    <submittedName>
        <fullName evidence="1">Uncharacterized protein</fullName>
    </submittedName>
</protein>
<reference evidence="1 2" key="1">
    <citation type="journal article" date="2022" name="DNA Res.">
        <title>Chromosomal-level genome assembly of the orchid tree Bauhinia variegata (Leguminosae; Cercidoideae) supports the allotetraploid origin hypothesis of Bauhinia.</title>
        <authorList>
            <person name="Zhong Y."/>
            <person name="Chen Y."/>
            <person name="Zheng D."/>
            <person name="Pang J."/>
            <person name="Liu Y."/>
            <person name="Luo S."/>
            <person name="Meng S."/>
            <person name="Qian L."/>
            <person name="Wei D."/>
            <person name="Dai S."/>
            <person name="Zhou R."/>
        </authorList>
    </citation>
    <scope>NUCLEOTIDE SEQUENCE [LARGE SCALE GENOMIC DNA]</scope>
    <source>
        <strain evidence="1">BV-YZ2020</strain>
    </source>
</reference>
<dbReference type="Proteomes" id="UP000828941">
    <property type="component" value="Chromosome 10"/>
</dbReference>
<keyword evidence="2" id="KW-1185">Reference proteome</keyword>
<accession>A0ACB9M3P6</accession>
<dbReference type="EMBL" id="CM039435">
    <property type="protein sequence ID" value="KAI4317555.1"/>
    <property type="molecule type" value="Genomic_DNA"/>
</dbReference>
<comment type="caution">
    <text evidence="1">The sequence shown here is derived from an EMBL/GenBank/DDBJ whole genome shotgun (WGS) entry which is preliminary data.</text>
</comment>
<proteinExistence type="predicted"/>
<name>A0ACB9M3P6_BAUVA</name>
<evidence type="ECO:0000313" key="2">
    <source>
        <dbReference type="Proteomes" id="UP000828941"/>
    </source>
</evidence>
<sequence length="223" mass="25019">MTKVLNSSMELSNNALDMVAGFSDFLKDIKLGFGNRKLMSASEEATMDDGFPSWRHHRLVFGDAAVIFQRCDLIVRKPLDNQNCIVAAGGRMKPLDPNGLQMCHFTAEADYLTWRATSGRTSYLARPWKPYAKTVIIDSTIDGILNPKDYIDLQGAAYHQTCTALEFNNQGPGGDTSQRVKWPGVKVLSNTEVASYYPLNFYEMKDTDKDSFIYAPRVPYNPI</sequence>
<evidence type="ECO:0000313" key="1">
    <source>
        <dbReference type="EMBL" id="KAI4317555.1"/>
    </source>
</evidence>
<organism evidence="1 2">
    <name type="scientific">Bauhinia variegata</name>
    <name type="common">Purple orchid tree</name>
    <name type="synonym">Phanera variegata</name>
    <dbReference type="NCBI Taxonomy" id="167791"/>
    <lineage>
        <taxon>Eukaryota</taxon>
        <taxon>Viridiplantae</taxon>
        <taxon>Streptophyta</taxon>
        <taxon>Embryophyta</taxon>
        <taxon>Tracheophyta</taxon>
        <taxon>Spermatophyta</taxon>
        <taxon>Magnoliopsida</taxon>
        <taxon>eudicotyledons</taxon>
        <taxon>Gunneridae</taxon>
        <taxon>Pentapetalae</taxon>
        <taxon>rosids</taxon>
        <taxon>fabids</taxon>
        <taxon>Fabales</taxon>
        <taxon>Fabaceae</taxon>
        <taxon>Cercidoideae</taxon>
        <taxon>Cercideae</taxon>
        <taxon>Bauhiniinae</taxon>
        <taxon>Bauhinia</taxon>
    </lineage>
</organism>